<reference evidence="1" key="2">
    <citation type="journal article" date="2022" name="New Phytol.">
        <title>Evolutionary transition to the ectomycorrhizal habit in the genomes of a hyperdiverse lineage of mushroom-forming fungi.</title>
        <authorList>
            <person name="Looney B."/>
            <person name="Miyauchi S."/>
            <person name="Morin E."/>
            <person name="Drula E."/>
            <person name="Courty P.E."/>
            <person name="Kohler A."/>
            <person name="Kuo A."/>
            <person name="LaButti K."/>
            <person name="Pangilinan J."/>
            <person name="Lipzen A."/>
            <person name="Riley R."/>
            <person name="Andreopoulos W."/>
            <person name="He G."/>
            <person name="Johnson J."/>
            <person name="Nolan M."/>
            <person name="Tritt A."/>
            <person name="Barry K.W."/>
            <person name="Grigoriev I.V."/>
            <person name="Nagy L.G."/>
            <person name="Hibbett D."/>
            <person name="Henrissat B."/>
            <person name="Matheny P.B."/>
            <person name="Labbe J."/>
            <person name="Martin F.M."/>
        </authorList>
    </citation>
    <scope>NUCLEOTIDE SEQUENCE</scope>
    <source>
        <strain evidence="1">FP105234-sp</strain>
    </source>
</reference>
<accession>A0ACB8RZW3</accession>
<dbReference type="EMBL" id="MU275868">
    <property type="protein sequence ID" value="KAI0049839.1"/>
    <property type="molecule type" value="Genomic_DNA"/>
</dbReference>
<protein>
    <submittedName>
        <fullName evidence="1">Uncharacterized protein</fullName>
    </submittedName>
</protein>
<comment type="caution">
    <text evidence="1">The sequence shown here is derived from an EMBL/GenBank/DDBJ whole genome shotgun (WGS) entry which is preliminary data.</text>
</comment>
<name>A0ACB8RZW3_9AGAM</name>
<proteinExistence type="predicted"/>
<gene>
    <name evidence="1" type="ORF">FA95DRAFT_1556352</name>
</gene>
<evidence type="ECO:0000313" key="1">
    <source>
        <dbReference type="EMBL" id="KAI0049839.1"/>
    </source>
</evidence>
<evidence type="ECO:0000313" key="2">
    <source>
        <dbReference type="Proteomes" id="UP000814033"/>
    </source>
</evidence>
<sequence>MSSLDDYAAPEDPPIITFHAPGKTFDRFFKEKSLASLRGVVREKLRLTADVDFDLAQLRGGKQVDLEDLEDFKTFKAIANAKRHVDVTVTFKDTPSSRSVVAAEQPDSTSKSLPKKRPRSSSPPPSNAVPVKPVTKRAEPSPALTPATLAKKRKVTFGEANGGISTPLKSAMKAASSEARSEAEPDDDATAAPKVKAVKKRGSTSDMPNVPKRKTKLAQSDDLPAHAELTAATTASPLPPLSLSAPPKAKKSATSAADSAAATPEDPTAALPPPSSAPKVKKSSKASTSKEKVQSAALDTSSSAPSISPAPLAKEKRKRQTDIPDADGTSKPAAKKSKKSDITAAVEPQLSPPLPSGVSPTEATTLPLVVDPPTKPARKKTPSKPENTSSLPLPTEERVGKKSKKVKAVDDEVAPKKKAARKTKDITVAEPATPLSGALVSKPADTLAPPAAKKAALKTTKDSASAKIRHKVLGNADSLKALEEQSTGRTSASTSQSAKLVWDNLLSSNAATPLSVAERSATPASEKSRSSEQSEASVETQVVALRSVSSSPSERDQVTIHSTEPVFSSPKPPSTAVLKPPPSVDPCPACFSSLRHPLAECPVVLEGVESIETCIAEFEDDPDLAEPQVVAELRALADKARSQKTEAKKSALASASGARRSSSPVDKSRDAIAERAATPVSVTRPTIPEGLTITEVSMETQDEGSSNDSSSSSSSSEDEDDVDDPKEPPVLDEVSYREQLAAIMGGPERRGPRRSILDDIPSHSSTESESDSDDEQDEKLDLDDEEDERPLSRRRAKKAVREKSSSEERHIEGESEDEDEGGSLPVFMDGSGEVPVDEPPRSTVKLPAVEVRGPSSSRVVPPVVTAETASFTTQERSETSVQKPRPSSASSDATAINTEPSNSPPLTNDRVLVRDTPEPPSRAGKVTATRKGDADLEWTVDAGGSDTEEDDEIESFEDVEAPPKRQSRELKDDPIDLSPSKPSLVQRMKDKSGKPRSSTSQPPRSPASTPRPTLQVTQLDLDVFAETEDASAETEIALGKRRSTRLASPPPSNQVPEPAPAQVPKRRGRPPLSAEEKARRAAAKEAEKEEKAEARRAARAGTGKKGTAKPRLSRGSTSKASSVPADVAPATPAPEHAPRSPASVMKWTVLPEPEPTQPSEGSAFDELGSSSPPLSHATKPAPVKVPTDLPPSSDVEVSPAVSLARKAEKQSDAEPREESQLLPLFLPGSSQYPIESQLAADDRDDEEEPSPKKPSIPARRPPALPYRRLTDIASQHDIFSPSQTLSSQAIFEVDTPSERRKSGLSKVQDMESSSDSSGSDSDGESHIPENRRAGAQKKKGGLLSRFMNFG</sequence>
<reference evidence="1" key="1">
    <citation type="submission" date="2021-02" db="EMBL/GenBank/DDBJ databases">
        <authorList>
            <consortium name="DOE Joint Genome Institute"/>
            <person name="Ahrendt S."/>
            <person name="Looney B.P."/>
            <person name="Miyauchi S."/>
            <person name="Morin E."/>
            <person name="Drula E."/>
            <person name="Courty P.E."/>
            <person name="Chicoki N."/>
            <person name="Fauchery L."/>
            <person name="Kohler A."/>
            <person name="Kuo A."/>
            <person name="Labutti K."/>
            <person name="Pangilinan J."/>
            <person name="Lipzen A."/>
            <person name="Riley R."/>
            <person name="Andreopoulos W."/>
            <person name="He G."/>
            <person name="Johnson J."/>
            <person name="Barry K.W."/>
            <person name="Grigoriev I.V."/>
            <person name="Nagy L."/>
            <person name="Hibbett D."/>
            <person name="Henrissat B."/>
            <person name="Matheny P.B."/>
            <person name="Labbe J."/>
            <person name="Martin F."/>
        </authorList>
    </citation>
    <scope>NUCLEOTIDE SEQUENCE</scope>
    <source>
        <strain evidence="1">FP105234-sp</strain>
    </source>
</reference>
<keyword evidence="2" id="KW-1185">Reference proteome</keyword>
<dbReference type="Proteomes" id="UP000814033">
    <property type="component" value="Unassembled WGS sequence"/>
</dbReference>
<organism evidence="1 2">
    <name type="scientific">Auriscalpium vulgare</name>
    <dbReference type="NCBI Taxonomy" id="40419"/>
    <lineage>
        <taxon>Eukaryota</taxon>
        <taxon>Fungi</taxon>
        <taxon>Dikarya</taxon>
        <taxon>Basidiomycota</taxon>
        <taxon>Agaricomycotina</taxon>
        <taxon>Agaricomycetes</taxon>
        <taxon>Russulales</taxon>
        <taxon>Auriscalpiaceae</taxon>
        <taxon>Auriscalpium</taxon>
    </lineage>
</organism>